<dbReference type="EMBL" id="GL379881">
    <property type="protein sequence ID" value="EGT60072.1"/>
    <property type="molecule type" value="Genomic_DNA"/>
</dbReference>
<dbReference type="InterPro" id="IPR004001">
    <property type="entry name" value="Actin_CS"/>
</dbReference>
<comment type="catalytic activity">
    <reaction evidence="8">
        <text>ATP + H2O = ADP + phosphate + H(+)</text>
        <dbReference type="Rhea" id="RHEA:13065"/>
        <dbReference type="ChEBI" id="CHEBI:15377"/>
        <dbReference type="ChEBI" id="CHEBI:15378"/>
        <dbReference type="ChEBI" id="CHEBI:30616"/>
        <dbReference type="ChEBI" id="CHEBI:43474"/>
        <dbReference type="ChEBI" id="CHEBI:456216"/>
    </reaction>
</comment>
<keyword evidence="3" id="KW-0963">Cytoplasm</keyword>
<keyword evidence="5" id="KW-0378">Hydrolase</keyword>
<evidence type="ECO:0000256" key="3">
    <source>
        <dbReference type="ARBA" id="ARBA00022490"/>
    </source>
</evidence>
<dbReference type="FunFam" id="3.30.420.40:FF:000218">
    <property type="entry name" value="actin, alpha sarcomeric/skeletal-like"/>
    <property type="match status" value="1"/>
</dbReference>
<reference evidence="10" key="1">
    <citation type="submission" date="2011-07" db="EMBL/GenBank/DDBJ databases">
        <authorList>
            <consortium name="Caenorhabditis brenneri Sequencing and Analysis Consortium"/>
            <person name="Wilson R.K."/>
        </authorList>
    </citation>
    <scope>NUCLEOTIDE SEQUENCE [LARGE SCALE GENOMIC DNA]</scope>
    <source>
        <strain evidence="10">PB2801</strain>
    </source>
</reference>
<organism evidence="10">
    <name type="scientific">Caenorhabditis brenneri</name>
    <name type="common">Nematode worm</name>
    <dbReference type="NCBI Taxonomy" id="135651"/>
    <lineage>
        <taxon>Eukaryota</taxon>
        <taxon>Metazoa</taxon>
        <taxon>Ecdysozoa</taxon>
        <taxon>Nematoda</taxon>
        <taxon>Chromadorea</taxon>
        <taxon>Rhabditida</taxon>
        <taxon>Rhabditina</taxon>
        <taxon>Rhabditomorpha</taxon>
        <taxon>Rhabditoidea</taxon>
        <taxon>Rhabditidae</taxon>
        <taxon>Peloderinae</taxon>
        <taxon>Caenorhabditis</taxon>
    </lineage>
</organism>
<evidence type="ECO:0000256" key="1">
    <source>
        <dbReference type="ARBA" id="ARBA00004245"/>
    </source>
</evidence>
<dbReference type="SUPFAM" id="SSF53067">
    <property type="entry name" value="Actin-like ATPase domain"/>
    <property type="match status" value="1"/>
</dbReference>
<dbReference type="Gene3D" id="3.30.420.40">
    <property type="match status" value="2"/>
</dbReference>
<comment type="subcellular location">
    <subcellularLocation>
        <location evidence="1">Cytoplasm</location>
        <location evidence="1">Cytoskeleton</location>
    </subcellularLocation>
</comment>
<dbReference type="HOGENOM" id="CLU_027965_9_0_1"/>
<name>G0NGM1_CAEBE</name>
<dbReference type="GO" id="GO:0016787">
    <property type="term" value="F:hydrolase activity"/>
    <property type="evidence" value="ECO:0007669"/>
    <property type="project" value="UniProtKB-KW"/>
</dbReference>
<dbReference type="PROSITE" id="PS00432">
    <property type="entry name" value="ACTINS_2"/>
    <property type="match status" value="1"/>
</dbReference>
<dbReference type="GO" id="GO:0005856">
    <property type="term" value="C:cytoskeleton"/>
    <property type="evidence" value="ECO:0007669"/>
    <property type="project" value="UniProtKB-SubCell"/>
</dbReference>
<proteinExistence type="inferred from homology"/>
<dbReference type="Pfam" id="PF00022">
    <property type="entry name" value="Actin"/>
    <property type="match status" value="1"/>
</dbReference>
<gene>
    <name evidence="9" type="ORF">CAEBREN_21170</name>
</gene>
<dbReference type="GO" id="GO:0005524">
    <property type="term" value="F:ATP binding"/>
    <property type="evidence" value="ECO:0007669"/>
    <property type="project" value="UniProtKB-KW"/>
</dbReference>
<dbReference type="OrthoDB" id="5132116at2759"/>
<evidence type="ECO:0000256" key="8">
    <source>
        <dbReference type="ARBA" id="ARBA00049360"/>
    </source>
</evidence>
<evidence type="ECO:0000313" key="10">
    <source>
        <dbReference type="Proteomes" id="UP000008068"/>
    </source>
</evidence>
<keyword evidence="10" id="KW-1185">Reference proteome</keyword>
<evidence type="ECO:0008006" key="11">
    <source>
        <dbReference type="Google" id="ProtNLM"/>
    </source>
</evidence>
<dbReference type="PANTHER" id="PTHR11937">
    <property type="entry name" value="ACTIN"/>
    <property type="match status" value="1"/>
</dbReference>
<evidence type="ECO:0000256" key="2">
    <source>
        <dbReference type="ARBA" id="ARBA00006752"/>
    </source>
</evidence>
<dbReference type="Proteomes" id="UP000008068">
    <property type="component" value="Unassembled WGS sequence"/>
</dbReference>
<keyword evidence="6" id="KW-0067">ATP-binding</keyword>
<dbReference type="OMA" id="MKCEADI"/>
<comment type="similarity">
    <text evidence="2">Belongs to the actin family.</text>
</comment>
<dbReference type="InterPro" id="IPR004000">
    <property type="entry name" value="Actin"/>
</dbReference>
<dbReference type="STRING" id="135651.G0NGM1"/>
<sequence length="109" mass="11978">MGIEAPGIHQMCFDSIMKCEADIRQNLYQNVLLSGGNTMFRGMANRLESELTGLAPSPMKVKVLAPEDRKYSALIGGSILSSLPTFQEKWITKAEYNESGPSIVHSKCV</sequence>
<accession>G0NGM1</accession>
<dbReference type="AlphaFoldDB" id="G0NGM1"/>
<dbReference type="InterPro" id="IPR043129">
    <property type="entry name" value="ATPase_NBD"/>
</dbReference>
<evidence type="ECO:0000256" key="5">
    <source>
        <dbReference type="ARBA" id="ARBA00022801"/>
    </source>
</evidence>
<evidence type="ECO:0000256" key="6">
    <source>
        <dbReference type="ARBA" id="ARBA00022840"/>
    </source>
</evidence>
<keyword evidence="4" id="KW-0547">Nucleotide-binding</keyword>
<dbReference type="eggNOG" id="KOG0676">
    <property type="taxonomic scope" value="Eukaryota"/>
</dbReference>
<evidence type="ECO:0000256" key="7">
    <source>
        <dbReference type="ARBA" id="ARBA00023212"/>
    </source>
</evidence>
<evidence type="ECO:0000313" key="9">
    <source>
        <dbReference type="EMBL" id="EGT60072.1"/>
    </source>
</evidence>
<keyword evidence="7" id="KW-0206">Cytoskeleton</keyword>
<evidence type="ECO:0000256" key="4">
    <source>
        <dbReference type="ARBA" id="ARBA00022741"/>
    </source>
</evidence>
<protein>
    <recommendedName>
        <fullName evidence="11">Actin</fullName>
    </recommendedName>
</protein>
<dbReference type="InParanoid" id="G0NGM1"/>